<reference evidence="3 4" key="1">
    <citation type="submission" date="2019-01" db="EMBL/GenBank/DDBJ databases">
        <title>Ktedonosporobacter rubrisoli SCAWS-G2.</title>
        <authorList>
            <person name="Huang Y."/>
            <person name="Yan B."/>
        </authorList>
    </citation>
    <scope>NUCLEOTIDE SEQUENCE [LARGE SCALE GENOMIC DNA]</scope>
    <source>
        <strain evidence="3 4">SCAWS-G2</strain>
    </source>
</reference>
<dbReference type="KEGG" id="kbs:EPA93_43730"/>
<comment type="similarity">
    <text evidence="1">Belongs to the F420H(2)-dependent quinone reductase family.</text>
</comment>
<dbReference type="GO" id="GO:0070967">
    <property type="term" value="F:coenzyme F420 binding"/>
    <property type="evidence" value="ECO:0007669"/>
    <property type="project" value="TreeGrafter"/>
</dbReference>
<gene>
    <name evidence="3" type="ORF">EPA93_43730</name>
</gene>
<dbReference type="SUPFAM" id="SSF50475">
    <property type="entry name" value="FMN-binding split barrel"/>
    <property type="match status" value="1"/>
</dbReference>
<dbReference type="Proteomes" id="UP000290365">
    <property type="component" value="Chromosome"/>
</dbReference>
<dbReference type="RefSeq" id="WP_129893587.1">
    <property type="nucleotide sequence ID" value="NZ_CP035758.1"/>
</dbReference>
<dbReference type="GO" id="GO:0016491">
    <property type="term" value="F:oxidoreductase activity"/>
    <property type="evidence" value="ECO:0007669"/>
    <property type="project" value="InterPro"/>
</dbReference>
<dbReference type="AlphaFoldDB" id="A0A4P6K2R2"/>
<dbReference type="InterPro" id="IPR004378">
    <property type="entry name" value="F420H2_quin_Rdtase"/>
</dbReference>
<dbReference type="PANTHER" id="PTHR39428">
    <property type="entry name" value="F420H(2)-DEPENDENT QUINONE REDUCTASE RV1261C"/>
    <property type="match status" value="1"/>
</dbReference>
<protein>
    <submittedName>
        <fullName evidence="3">Nitroreductase family deazaflavin-dependent oxidoreductase</fullName>
    </submittedName>
</protein>
<dbReference type="EMBL" id="CP035758">
    <property type="protein sequence ID" value="QBD82518.1"/>
    <property type="molecule type" value="Genomic_DNA"/>
</dbReference>
<dbReference type="Gene3D" id="2.30.110.10">
    <property type="entry name" value="Electron Transport, Fmn-binding Protein, Chain A"/>
    <property type="match status" value="1"/>
</dbReference>
<sequence length="143" mass="16038">MSDWNKAITEEFRANEGKVGGMYKGAALLLLTTIGRKSGKPYTVPLGYQTDAERLIIIAGNTNPDWYHNILAHPQVKIELGKESFEAIASPIEGEQKDFFLQRAHQNMKAVAQRSEDYAKVYAELADNFSKNVPVVALQRVER</sequence>
<proteinExistence type="inferred from homology"/>
<dbReference type="GO" id="GO:0005886">
    <property type="term" value="C:plasma membrane"/>
    <property type="evidence" value="ECO:0007669"/>
    <property type="project" value="TreeGrafter"/>
</dbReference>
<evidence type="ECO:0000313" key="3">
    <source>
        <dbReference type="EMBL" id="QBD82518.1"/>
    </source>
</evidence>
<name>A0A4P6K2R2_KTERU</name>
<comment type="catalytic activity">
    <reaction evidence="2">
        <text>oxidized coenzyme F420-(gamma-L-Glu)(n) + a quinol + H(+) = reduced coenzyme F420-(gamma-L-Glu)(n) + a quinone</text>
        <dbReference type="Rhea" id="RHEA:39663"/>
        <dbReference type="Rhea" id="RHEA-COMP:12939"/>
        <dbReference type="Rhea" id="RHEA-COMP:14378"/>
        <dbReference type="ChEBI" id="CHEBI:15378"/>
        <dbReference type="ChEBI" id="CHEBI:24646"/>
        <dbReference type="ChEBI" id="CHEBI:132124"/>
        <dbReference type="ChEBI" id="CHEBI:133980"/>
        <dbReference type="ChEBI" id="CHEBI:139511"/>
    </reaction>
</comment>
<dbReference type="OrthoDB" id="9179360at2"/>
<evidence type="ECO:0000256" key="1">
    <source>
        <dbReference type="ARBA" id="ARBA00008710"/>
    </source>
</evidence>
<dbReference type="PANTHER" id="PTHR39428:SF1">
    <property type="entry name" value="F420H(2)-DEPENDENT QUINONE REDUCTASE RV1261C"/>
    <property type="match status" value="1"/>
</dbReference>
<evidence type="ECO:0000313" key="4">
    <source>
        <dbReference type="Proteomes" id="UP000290365"/>
    </source>
</evidence>
<dbReference type="NCBIfam" id="TIGR00026">
    <property type="entry name" value="hi_GC_TIGR00026"/>
    <property type="match status" value="1"/>
</dbReference>
<accession>A0A4P6K2R2</accession>
<evidence type="ECO:0000256" key="2">
    <source>
        <dbReference type="ARBA" id="ARBA00049106"/>
    </source>
</evidence>
<dbReference type="Pfam" id="PF04075">
    <property type="entry name" value="F420H2_quin_red"/>
    <property type="match status" value="1"/>
</dbReference>
<dbReference type="InterPro" id="IPR012349">
    <property type="entry name" value="Split_barrel_FMN-bd"/>
</dbReference>
<organism evidence="3 4">
    <name type="scientific">Ktedonosporobacter rubrisoli</name>
    <dbReference type="NCBI Taxonomy" id="2509675"/>
    <lineage>
        <taxon>Bacteria</taxon>
        <taxon>Bacillati</taxon>
        <taxon>Chloroflexota</taxon>
        <taxon>Ktedonobacteria</taxon>
        <taxon>Ktedonobacterales</taxon>
        <taxon>Ktedonosporobacteraceae</taxon>
        <taxon>Ktedonosporobacter</taxon>
    </lineage>
</organism>
<keyword evidence="4" id="KW-1185">Reference proteome</keyword>